<evidence type="ECO:0000256" key="13">
    <source>
        <dbReference type="ARBA" id="ARBA00051769"/>
    </source>
</evidence>
<evidence type="ECO:0000256" key="20">
    <source>
        <dbReference type="ARBA" id="ARBA00081761"/>
    </source>
</evidence>
<evidence type="ECO:0000256" key="6">
    <source>
        <dbReference type="ARBA" id="ARBA00012093"/>
    </source>
</evidence>
<comment type="cofactor">
    <cofactor evidence="4">
        <name>Mg(2+)</name>
        <dbReference type="ChEBI" id="CHEBI:18420"/>
    </cofactor>
</comment>
<protein>
    <recommendedName>
        <fullName evidence="17">Serine racemase</fullName>
        <ecNumber evidence="6">4.3.1.17</ecNumber>
        <ecNumber evidence="15">4.3.1.18</ecNumber>
        <ecNumber evidence="16">5.1.1.18</ecNumber>
    </recommendedName>
    <alternativeName>
        <fullName evidence="18">D-serine ammonia-lyase</fullName>
    </alternativeName>
    <alternativeName>
        <fullName evidence="20">D-serine dehydratase</fullName>
    </alternativeName>
    <alternativeName>
        <fullName evidence="19">L-serine ammonia-lyase</fullName>
    </alternativeName>
    <alternativeName>
        <fullName evidence="10">L-serine dehydratase</fullName>
    </alternativeName>
</protein>
<evidence type="ECO:0000256" key="5">
    <source>
        <dbReference type="ARBA" id="ARBA00010869"/>
    </source>
</evidence>
<dbReference type="AlphaFoldDB" id="A0A8K0EKL1"/>
<dbReference type="GO" id="GO:0003941">
    <property type="term" value="F:L-serine ammonia-lyase activity"/>
    <property type="evidence" value="ECO:0007669"/>
    <property type="project" value="UniProtKB-EC"/>
</dbReference>
<keyword evidence="8" id="KW-0663">Pyridoxal phosphate</keyword>
<feature type="domain" description="Tryptophan synthase beta chain-like PALP" evidence="21">
    <location>
        <begin position="23"/>
        <end position="315"/>
    </location>
</feature>
<evidence type="ECO:0000256" key="3">
    <source>
        <dbReference type="ARBA" id="ARBA00001936"/>
    </source>
</evidence>
<dbReference type="GO" id="GO:0005524">
    <property type="term" value="F:ATP binding"/>
    <property type="evidence" value="ECO:0007669"/>
    <property type="project" value="TreeGrafter"/>
</dbReference>
<comment type="cofactor">
    <cofactor evidence="3">
        <name>Mn(2+)</name>
        <dbReference type="ChEBI" id="CHEBI:29035"/>
    </cofactor>
</comment>
<name>A0A8K0EKL1_BRALA</name>
<dbReference type="InterPro" id="IPR036052">
    <property type="entry name" value="TrpB-like_PALP_sf"/>
</dbReference>
<comment type="function">
    <text evidence="14">Catalyzes the synthesis of D-serine from L-serine. D-serine is a key coagonist with glutamate at NMDA receptors. Has dehydratase activity towards both L-serine and D-serine.</text>
</comment>
<comment type="similarity">
    <text evidence="5">Belongs to the serine/threonine dehydratase family.</text>
</comment>
<evidence type="ECO:0000313" key="22">
    <source>
        <dbReference type="EMBL" id="CAH1254782.1"/>
    </source>
</evidence>
<evidence type="ECO:0000256" key="16">
    <source>
        <dbReference type="ARBA" id="ARBA00066592"/>
    </source>
</evidence>
<keyword evidence="7" id="KW-0460">Magnesium</keyword>
<comment type="cofactor">
    <cofactor evidence="2">
        <name>pyridoxal 5'-phosphate</name>
        <dbReference type="ChEBI" id="CHEBI:597326"/>
    </cofactor>
</comment>
<evidence type="ECO:0000256" key="19">
    <source>
        <dbReference type="ARBA" id="ARBA00081060"/>
    </source>
</evidence>
<sequence length="329" mass="34994">MDANNIVTLETVQKAASTLSGNVVITPVQTCNTLDLLSGRRLYFKCENFQKSGSFKFRGAFNAVSRLVSSYGATPHQLQVVASSTGNYGCGLAMAAQLHGVTAHVVMPTNSPVCKKRTLLSYGASLTQCEPAAQDIAQTMKQVQDATGAVFLSGSEHPDVIAGHGTMGLEILQQVPNFDAIVVPVGTGAMLSGVSVVIKSLCPEIRVYGAEPEVANDAARSLSSGERCTFPRFPQSIADGLNGNIGVVPWTYIRSNADDIFTVSEDEIKNAMRLVWERMKIVVEPSAVVGVAAVLSDSFKARAGECKNVAVILSGGNMDLDKMPEYLQM</sequence>
<evidence type="ECO:0000256" key="10">
    <source>
        <dbReference type="ARBA" id="ARBA00031418"/>
    </source>
</evidence>
<evidence type="ECO:0000259" key="21">
    <source>
        <dbReference type="Pfam" id="PF00291"/>
    </source>
</evidence>
<dbReference type="GO" id="GO:0006563">
    <property type="term" value="P:L-serine metabolic process"/>
    <property type="evidence" value="ECO:0007669"/>
    <property type="project" value="UniProtKB-ARBA"/>
</dbReference>
<evidence type="ECO:0000256" key="7">
    <source>
        <dbReference type="ARBA" id="ARBA00022842"/>
    </source>
</evidence>
<evidence type="ECO:0000256" key="12">
    <source>
        <dbReference type="ARBA" id="ARBA00050422"/>
    </source>
</evidence>
<evidence type="ECO:0000313" key="23">
    <source>
        <dbReference type="Proteomes" id="UP000838412"/>
    </source>
</evidence>
<dbReference type="GO" id="GO:0018114">
    <property type="term" value="F:threonine racemase activity"/>
    <property type="evidence" value="ECO:0007669"/>
    <property type="project" value="TreeGrafter"/>
</dbReference>
<evidence type="ECO:0000256" key="18">
    <source>
        <dbReference type="ARBA" id="ARBA00076108"/>
    </source>
</evidence>
<dbReference type="Proteomes" id="UP000838412">
    <property type="component" value="Chromosome 2"/>
</dbReference>
<evidence type="ECO:0000256" key="4">
    <source>
        <dbReference type="ARBA" id="ARBA00001946"/>
    </source>
</evidence>
<evidence type="ECO:0000256" key="8">
    <source>
        <dbReference type="ARBA" id="ARBA00022898"/>
    </source>
</evidence>
<dbReference type="CDD" id="cd01562">
    <property type="entry name" value="Thr-dehyd"/>
    <property type="match status" value="1"/>
</dbReference>
<comment type="catalytic activity">
    <reaction evidence="12">
        <text>D-serine = pyruvate + NH4(+)</text>
        <dbReference type="Rhea" id="RHEA:13977"/>
        <dbReference type="ChEBI" id="CHEBI:15361"/>
        <dbReference type="ChEBI" id="CHEBI:28938"/>
        <dbReference type="ChEBI" id="CHEBI:35247"/>
        <dbReference type="EC" id="4.3.1.18"/>
    </reaction>
</comment>
<evidence type="ECO:0000256" key="17">
    <source>
        <dbReference type="ARBA" id="ARBA00070760"/>
    </source>
</evidence>
<dbReference type="OrthoDB" id="4418812at2759"/>
<proteinExistence type="inferred from homology"/>
<accession>A0A8K0EKL1</accession>
<dbReference type="PROSITE" id="PS00165">
    <property type="entry name" value="DEHYDRATASE_SER_THR"/>
    <property type="match status" value="1"/>
</dbReference>
<dbReference type="Gene3D" id="3.40.50.1100">
    <property type="match status" value="2"/>
</dbReference>
<reference evidence="22" key="1">
    <citation type="submission" date="2022-01" db="EMBL/GenBank/DDBJ databases">
        <authorList>
            <person name="Braso-Vives M."/>
        </authorList>
    </citation>
    <scope>NUCLEOTIDE SEQUENCE</scope>
</reference>
<dbReference type="InterPro" id="IPR000634">
    <property type="entry name" value="Ser/Thr_deHydtase_PyrdxlP-BS"/>
</dbReference>
<dbReference type="PANTHER" id="PTHR43050:SF1">
    <property type="entry name" value="SERINE RACEMASE"/>
    <property type="match status" value="1"/>
</dbReference>
<dbReference type="GO" id="GO:0070179">
    <property type="term" value="P:D-serine biosynthetic process"/>
    <property type="evidence" value="ECO:0007669"/>
    <property type="project" value="TreeGrafter"/>
</dbReference>
<dbReference type="FunFam" id="3.40.50.1100:FF:000007">
    <property type="entry name" value="L-threonine dehydratase catabolic TdcB"/>
    <property type="match status" value="1"/>
</dbReference>
<dbReference type="PANTHER" id="PTHR43050">
    <property type="entry name" value="SERINE / THREONINE RACEMASE FAMILY MEMBER"/>
    <property type="match status" value="1"/>
</dbReference>
<evidence type="ECO:0000256" key="1">
    <source>
        <dbReference type="ARBA" id="ARBA00001913"/>
    </source>
</evidence>
<dbReference type="InterPro" id="IPR001926">
    <property type="entry name" value="TrpB-like_PALP"/>
</dbReference>
<keyword evidence="9" id="KW-0456">Lyase</keyword>
<dbReference type="EMBL" id="OV696687">
    <property type="protein sequence ID" value="CAH1254782.1"/>
    <property type="molecule type" value="Genomic_DNA"/>
</dbReference>
<dbReference type="EC" id="4.3.1.18" evidence="15"/>
<comment type="catalytic activity">
    <reaction evidence="13">
        <text>L-serine = D-serine</text>
        <dbReference type="Rhea" id="RHEA:10980"/>
        <dbReference type="ChEBI" id="CHEBI:33384"/>
        <dbReference type="ChEBI" id="CHEBI:35247"/>
        <dbReference type="EC" id="5.1.1.18"/>
    </reaction>
</comment>
<dbReference type="FunFam" id="3.40.50.1100:FF:000041">
    <property type="entry name" value="Threonine ammonia-lyase, variant"/>
    <property type="match status" value="1"/>
</dbReference>
<dbReference type="GO" id="GO:0030170">
    <property type="term" value="F:pyridoxal phosphate binding"/>
    <property type="evidence" value="ECO:0007669"/>
    <property type="project" value="InterPro"/>
</dbReference>
<organism evidence="22 23">
    <name type="scientific">Branchiostoma lanceolatum</name>
    <name type="common">Common lancelet</name>
    <name type="synonym">Amphioxus lanceolatum</name>
    <dbReference type="NCBI Taxonomy" id="7740"/>
    <lineage>
        <taxon>Eukaryota</taxon>
        <taxon>Metazoa</taxon>
        <taxon>Chordata</taxon>
        <taxon>Cephalochordata</taxon>
        <taxon>Leptocardii</taxon>
        <taxon>Amphioxiformes</taxon>
        <taxon>Branchiostomatidae</taxon>
        <taxon>Branchiostoma</taxon>
    </lineage>
</organism>
<evidence type="ECO:0000256" key="2">
    <source>
        <dbReference type="ARBA" id="ARBA00001933"/>
    </source>
</evidence>
<evidence type="ECO:0000256" key="11">
    <source>
        <dbReference type="ARBA" id="ARBA00049406"/>
    </source>
</evidence>
<dbReference type="GO" id="GO:0030378">
    <property type="term" value="F:serine racemase activity"/>
    <property type="evidence" value="ECO:0007669"/>
    <property type="project" value="UniProtKB-EC"/>
</dbReference>
<evidence type="ECO:0000256" key="14">
    <source>
        <dbReference type="ARBA" id="ARBA00056426"/>
    </source>
</evidence>
<dbReference type="EC" id="5.1.1.18" evidence="16"/>
<dbReference type="SUPFAM" id="SSF53686">
    <property type="entry name" value="Tryptophan synthase beta subunit-like PLP-dependent enzymes"/>
    <property type="match status" value="1"/>
</dbReference>
<comment type="catalytic activity">
    <reaction evidence="11">
        <text>L-serine = pyruvate + NH4(+)</text>
        <dbReference type="Rhea" id="RHEA:19169"/>
        <dbReference type="ChEBI" id="CHEBI:15361"/>
        <dbReference type="ChEBI" id="CHEBI:28938"/>
        <dbReference type="ChEBI" id="CHEBI:33384"/>
        <dbReference type="EC" id="4.3.1.17"/>
    </reaction>
</comment>
<dbReference type="Pfam" id="PF00291">
    <property type="entry name" value="PALP"/>
    <property type="match status" value="1"/>
</dbReference>
<evidence type="ECO:0000256" key="15">
    <source>
        <dbReference type="ARBA" id="ARBA00066349"/>
    </source>
</evidence>
<comment type="cofactor">
    <cofactor evidence="1">
        <name>Ca(2+)</name>
        <dbReference type="ChEBI" id="CHEBI:29108"/>
    </cofactor>
</comment>
<gene>
    <name evidence="22" type="primary">SRR</name>
    <name evidence="22" type="ORF">BLAG_LOCUS14058</name>
</gene>
<keyword evidence="23" id="KW-1185">Reference proteome</keyword>
<dbReference type="GO" id="GO:0000287">
    <property type="term" value="F:magnesium ion binding"/>
    <property type="evidence" value="ECO:0007669"/>
    <property type="project" value="TreeGrafter"/>
</dbReference>
<dbReference type="EC" id="4.3.1.17" evidence="6"/>
<evidence type="ECO:0000256" key="9">
    <source>
        <dbReference type="ARBA" id="ARBA00023239"/>
    </source>
</evidence>
<dbReference type="GO" id="GO:0008721">
    <property type="term" value="F:D-serine ammonia-lyase activity"/>
    <property type="evidence" value="ECO:0007669"/>
    <property type="project" value="UniProtKB-EC"/>
</dbReference>